<dbReference type="RefSeq" id="WP_036479008.1">
    <property type="nucleotide sequence ID" value="NZ_JMQM01000001.1"/>
</dbReference>
<evidence type="ECO:0000256" key="1">
    <source>
        <dbReference type="SAM" id="MobiDB-lite"/>
    </source>
</evidence>
<dbReference type="Proteomes" id="UP000053675">
    <property type="component" value="Unassembled WGS sequence"/>
</dbReference>
<accession>A0A084U8H7</accession>
<dbReference type="AlphaFoldDB" id="A0A084U8H7"/>
<dbReference type="OrthoDB" id="8283038at2"/>
<reference evidence="2 3" key="1">
    <citation type="submission" date="2014-05" db="EMBL/GenBank/DDBJ databases">
        <title>Draft Genome Sequence of Nitratireductor basaltis Strain UMTGB225, A Marine Bacterium Isolated from Green Barrel Tunicate.</title>
        <authorList>
            <person name="Gan H.Y."/>
        </authorList>
    </citation>
    <scope>NUCLEOTIDE SEQUENCE [LARGE SCALE GENOMIC DNA]</scope>
    <source>
        <strain evidence="2 3">UMTGB225</strain>
    </source>
</reference>
<gene>
    <name evidence="2" type="ORF">EL18_00278</name>
</gene>
<organism evidence="2 3">
    <name type="scientific">Nitratireductor basaltis</name>
    <dbReference type="NCBI Taxonomy" id="472175"/>
    <lineage>
        <taxon>Bacteria</taxon>
        <taxon>Pseudomonadati</taxon>
        <taxon>Pseudomonadota</taxon>
        <taxon>Alphaproteobacteria</taxon>
        <taxon>Hyphomicrobiales</taxon>
        <taxon>Phyllobacteriaceae</taxon>
        <taxon>Nitratireductor</taxon>
    </lineage>
</organism>
<proteinExistence type="predicted"/>
<protein>
    <submittedName>
        <fullName evidence="2">Uncharacterized protein</fullName>
    </submittedName>
</protein>
<dbReference type="PATRIC" id="fig|472175.3.peg.285"/>
<sequence length="694" mass="74341">MFTPSDHITEVVAHFIGLFHVGVEDLRFRSDYHDFRRKEAAQKEDPAPEARPAPFAEKLRLDPYGEENNYSPPDYKTYEGQGDLKITIELVNVDLPPVPEILPPQPHSGALPAFADPELEPFYEPPGSTIMFVSQIHRLHDDDVLVVDGETEGPVDRTASHDELESLVLQAISVSAPIADATSLRPVGEVEAIFREVTEAAQFYEEFHFEHMGDVHVAHGAGVEGQHINGVASDEEPDLLLEIEALQGADEGEDDASLLSVASGDELSAGSETPGVTVTADEGSASITIDASKTPMSMDISSGGNVSINEVTIINAGLAPGSLIVSGDYRAIDAIVQTNVLRDNDSFGGELAASAAASAKTVQPGGNIVKNIAKVTNTDYETHTGALFYEGEAQPTSWNVSYFDDDMYFMDWISQYSFTSDHDTQVLTSIGTWTNFSTGANEGYNSLSFTDIGRFYDLVVVGGSIYDGNIINQTNILLDSDVIHAGGTGSNSVKVDSGHNLLWNEASILNIGAGKWQTGLTGHYKQAAEHLAGGNNKMPDGFNSDPAFAGIAAMDVLYIRGNVFDLRVIEQINIVGDADQLAIHQTTVANIEGTSWSVSTGSNVLANKAAIVDYDMVGQIAQVGGKIYSDAVLVQAELVDVSVDQFSNPATKLANEVVAFLDVTEEPNVDVELPAIPTGIDTMSNNDVLQTMLA</sequence>
<feature type="compositionally biased region" description="Basic and acidic residues" evidence="1">
    <location>
        <begin position="38"/>
        <end position="48"/>
    </location>
</feature>
<dbReference type="STRING" id="472175.EL18_00278"/>
<dbReference type="EMBL" id="JMQM01000001">
    <property type="protein sequence ID" value="KFB09263.1"/>
    <property type="molecule type" value="Genomic_DNA"/>
</dbReference>
<dbReference type="eggNOG" id="ENOG502ZA9C">
    <property type="taxonomic scope" value="Bacteria"/>
</dbReference>
<name>A0A084U8H7_9HYPH</name>
<keyword evidence="3" id="KW-1185">Reference proteome</keyword>
<evidence type="ECO:0000313" key="3">
    <source>
        <dbReference type="Proteomes" id="UP000053675"/>
    </source>
</evidence>
<evidence type="ECO:0000313" key="2">
    <source>
        <dbReference type="EMBL" id="KFB09263.1"/>
    </source>
</evidence>
<comment type="caution">
    <text evidence="2">The sequence shown here is derived from an EMBL/GenBank/DDBJ whole genome shotgun (WGS) entry which is preliminary data.</text>
</comment>
<feature type="region of interest" description="Disordered" evidence="1">
    <location>
        <begin position="38"/>
        <end position="73"/>
    </location>
</feature>